<dbReference type="InterPro" id="IPR036770">
    <property type="entry name" value="Ankyrin_rpt-contain_sf"/>
</dbReference>
<dbReference type="AlphaFoldDB" id="A0A9X0AN74"/>
<keyword evidence="2" id="KW-1185">Reference proteome</keyword>
<dbReference type="Proteomes" id="UP001152300">
    <property type="component" value="Unassembled WGS sequence"/>
</dbReference>
<gene>
    <name evidence="1" type="ORF">OCU04_004966</name>
</gene>
<dbReference type="InterPro" id="IPR002110">
    <property type="entry name" value="Ankyrin_rpt"/>
</dbReference>
<evidence type="ECO:0000313" key="1">
    <source>
        <dbReference type="EMBL" id="KAJ8065864.1"/>
    </source>
</evidence>
<accession>A0A9X0AN74</accession>
<proteinExistence type="predicted"/>
<sequence>MVSSLMSITKIYELPQELVCLLFDQILYTVGPVEALKLCTVSNFFNNAILSAICLNYVNDSSGPVNNLIKSLVFHRKHVKTHLMGHFIHAQIKKEPEIPILSPINRTIQYICQHSSQTDEQVSQMSYQICKTIANRLCWKEDGTLDFSTNFYRNSSVPTSLDTDDAYHALSAAIVAGNIEIFRSLLSSIPNIKLNVDNEYFGRPLHLSALWGRTEFVHILLAMGGADPGFIQQIFSPWPRKHFCWYHFGDTIRIVLL</sequence>
<dbReference type="Gene3D" id="1.25.40.20">
    <property type="entry name" value="Ankyrin repeat-containing domain"/>
    <property type="match status" value="1"/>
</dbReference>
<organism evidence="1 2">
    <name type="scientific">Sclerotinia nivalis</name>
    <dbReference type="NCBI Taxonomy" id="352851"/>
    <lineage>
        <taxon>Eukaryota</taxon>
        <taxon>Fungi</taxon>
        <taxon>Dikarya</taxon>
        <taxon>Ascomycota</taxon>
        <taxon>Pezizomycotina</taxon>
        <taxon>Leotiomycetes</taxon>
        <taxon>Helotiales</taxon>
        <taxon>Sclerotiniaceae</taxon>
        <taxon>Sclerotinia</taxon>
    </lineage>
</organism>
<comment type="caution">
    <text evidence="1">The sequence shown here is derived from an EMBL/GenBank/DDBJ whole genome shotgun (WGS) entry which is preliminary data.</text>
</comment>
<name>A0A9X0AN74_9HELO</name>
<dbReference type="Pfam" id="PF00023">
    <property type="entry name" value="Ank"/>
    <property type="match status" value="1"/>
</dbReference>
<evidence type="ECO:0008006" key="3">
    <source>
        <dbReference type="Google" id="ProtNLM"/>
    </source>
</evidence>
<evidence type="ECO:0000313" key="2">
    <source>
        <dbReference type="Proteomes" id="UP001152300"/>
    </source>
</evidence>
<dbReference type="EMBL" id="JAPEIS010000005">
    <property type="protein sequence ID" value="KAJ8065864.1"/>
    <property type="molecule type" value="Genomic_DNA"/>
</dbReference>
<protein>
    <recommendedName>
        <fullName evidence="3">Ankyrin repeat protein</fullName>
    </recommendedName>
</protein>
<dbReference type="SUPFAM" id="SSF48403">
    <property type="entry name" value="Ankyrin repeat"/>
    <property type="match status" value="1"/>
</dbReference>
<dbReference type="OrthoDB" id="4772757at2759"/>
<reference evidence="1" key="1">
    <citation type="submission" date="2022-11" db="EMBL/GenBank/DDBJ databases">
        <title>Genome Resource of Sclerotinia nivalis Strain SnTB1, a Plant Pathogen Isolated from American Ginseng.</title>
        <authorList>
            <person name="Fan S."/>
        </authorList>
    </citation>
    <scope>NUCLEOTIDE SEQUENCE</scope>
    <source>
        <strain evidence="1">SnTB1</strain>
    </source>
</reference>